<accession>A0A381NTG4</accession>
<reference evidence="1" key="1">
    <citation type="submission" date="2018-05" db="EMBL/GenBank/DDBJ databases">
        <authorList>
            <person name="Lanie J.A."/>
            <person name="Ng W.-L."/>
            <person name="Kazmierczak K.M."/>
            <person name="Andrzejewski T.M."/>
            <person name="Davidsen T.M."/>
            <person name="Wayne K.J."/>
            <person name="Tettelin H."/>
            <person name="Glass J.I."/>
            <person name="Rusch D."/>
            <person name="Podicherti R."/>
            <person name="Tsui H.-C.T."/>
            <person name="Winkler M.E."/>
        </authorList>
    </citation>
    <scope>NUCLEOTIDE SEQUENCE</scope>
</reference>
<evidence type="ECO:0000313" key="1">
    <source>
        <dbReference type="EMBL" id="SUZ56773.1"/>
    </source>
</evidence>
<dbReference type="InterPro" id="IPR032710">
    <property type="entry name" value="NTF2-like_dom_sf"/>
</dbReference>
<gene>
    <name evidence="1" type="ORF">METZ01_LOCUS9627</name>
</gene>
<proteinExistence type="predicted"/>
<name>A0A381NTG4_9ZZZZ</name>
<sequence>MKNLLLCIALVFITACENPQKSNGFARGSKDSWKIGSQAGVNLVTELDKAWSSRDFEKMKIFFDDSATFMFAEGDKFNSVDGFIGHVKKQFGDQEANWTYDWAVAVDLLPGEGGEWVNAGFTSDVSKTKEDTSKIHYSEWYYVEDGKIKIWNQTRRIILDK</sequence>
<dbReference type="SUPFAM" id="SSF54427">
    <property type="entry name" value="NTF2-like"/>
    <property type="match status" value="1"/>
</dbReference>
<dbReference type="Gene3D" id="3.10.450.50">
    <property type="match status" value="1"/>
</dbReference>
<dbReference type="PROSITE" id="PS51257">
    <property type="entry name" value="PROKAR_LIPOPROTEIN"/>
    <property type="match status" value="1"/>
</dbReference>
<dbReference type="AlphaFoldDB" id="A0A381NTG4"/>
<organism evidence="1">
    <name type="scientific">marine metagenome</name>
    <dbReference type="NCBI Taxonomy" id="408172"/>
    <lineage>
        <taxon>unclassified sequences</taxon>
        <taxon>metagenomes</taxon>
        <taxon>ecological metagenomes</taxon>
    </lineage>
</organism>
<dbReference type="EMBL" id="UINC01000522">
    <property type="protein sequence ID" value="SUZ56773.1"/>
    <property type="molecule type" value="Genomic_DNA"/>
</dbReference>
<protein>
    <recommendedName>
        <fullName evidence="2">SnoaL-like domain-containing protein</fullName>
    </recommendedName>
</protein>
<evidence type="ECO:0008006" key="2">
    <source>
        <dbReference type="Google" id="ProtNLM"/>
    </source>
</evidence>